<keyword evidence="2" id="KW-1185">Reference proteome</keyword>
<proteinExistence type="predicted"/>
<name>A0ABW4DIM3_9BACL</name>
<evidence type="ECO:0000313" key="1">
    <source>
        <dbReference type="EMBL" id="MFD1464484.1"/>
    </source>
</evidence>
<evidence type="ECO:0008006" key="3">
    <source>
        <dbReference type="Google" id="ProtNLM"/>
    </source>
</evidence>
<dbReference type="EMBL" id="JBHTNZ010000302">
    <property type="protein sequence ID" value="MFD1464484.1"/>
    <property type="molecule type" value="Genomic_DNA"/>
</dbReference>
<dbReference type="Proteomes" id="UP001597340">
    <property type="component" value="Unassembled WGS sequence"/>
</dbReference>
<comment type="caution">
    <text evidence="1">The sequence shown here is derived from an EMBL/GenBank/DDBJ whole genome shotgun (WGS) entry which is preliminary data.</text>
</comment>
<evidence type="ECO:0000313" key="2">
    <source>
        <dbReference type="Proteomes" id="UP001597340"/>
    </source>
</evidence>
<reference evidence="2" key="1">
    <citation type="journal article" date="2019" name="Int. J. Syst. Evol. Microbiol.">
        <title>The Global Catalogue of Microorganisms (GCM) 10K type strain sequencing project: providing services to taxonomists for standard genome sequencing and annotation.</title>
        <authorList>
            <consortium name="The Broad Institute Genomics Platform"/>
            <consortium name="The Broad Institute Genome Sequencing Center for Infectious Disease"/>
            <person name="Wu L."/>
            <person name="Ma J."/>
        </authorList>
    </citation>
    <scope>NUCLEOTIDE SEQUENCE [LARGE SCALE GENOMIC DNA]</scope>
    <source>
        <strain evidence="2">CCM 9147</strain>
    </source>
</reference>
<gene>
    <name evidence="1" type="ORF">ACFQ5D_25000</name>
</gene>
<dbReference type="Gene3D" id="3.40.80.10">
    <property type="entry name" value="Peptidoglycan recognition protein-like"/>
    <property type="match status" value="1"/>
</dbReference>
<dbReference type="InterPro" id="IPR036505">
    <property type="entry name" value="Amidase/PGRP_sf"/>
</dbReference>
<protein>
    <recommendedName>
        <fullName evidence="3">N-acetylmuramoyl-L-alanine amidase</fullName>
    </recommendedName>
</protein>
<dbReference type="SUPFAM" id="SSF55846">
    <property type="entry name" value="N-acetylmuramoyl-L-alanine amidase-like"/>
    <property type="match status" value="1"/>
</dbReference>
<accession>A0ABW4DIM3</accession>
<organism evidence="1 2">
    <name type="scientific">Paenibacillus farraposensis</name>
    <dbReference type="NCBI Taxonomy" id="2807095"/>
    <lineage>
        <taxon>Bacteria</taxon>
        <taxon>Bacillati</taxon>
        <taxon>Bacillota</taxon>
        <taxon>Bacilli</taxon>
        <taxon>Bacillales</taxon>
        <taxon>Paenibacillaceae</taxon>
        <taxon>Paenibacillus</taxon>
    </lineage>
</organism>
<feature type="non-terminal residue" evidence="1">
    <location>
        <position position="130"/>
    </location>
</feature>
<sequence length="130" mass="14364">MTINRHKYILTSFVAGTIAVIGLQMGTPGKMVHAADDSSATVRTMMAAARTLPQTINDYITAYNIKPVGVTKEWHTFEMFHYGTSDQLPNGIVFHYTANATNFSARSEADYEINGGWVNAFVHTFIDAKT</sequence>